<feature type="compositionally biased region" description="Polar residues" evidence="1">
    <location>
        <begin position="1"/>
        <end position="11"/>
    </location>
</feature>
<dbReference type="AlphaFoldDB" id="A0ABD3GBH0"/>
<organism evidence="2 3">
    <name type="scientific">Riccia sorocarpa</name>
    <dbReference type="NCBI Taxonomy" id="122646"/>
    <lineage>
        <taxon>Eukaryota</taxon>
        <taxon>Viridiplantae</taxon>
        <taxon>Streptophyta</taxon>
        <taxon>Embryophyta</taxon>
        <taxon>Marchantiophyta</taxon>
        <taxon>Marchantiopsida</taxon>
        <taxon>Marchantiidae</taxon>
        <taxon>Marchantiales</taxon>
        <taxon>Ricciaceae</taxon>
        <taxon>Riccia</taxon>
    </lineage>
</organism>
<keyword evidence="3" id="KW-1185">Reference proteome</keyword>
<dbReference type="Proteomes" id="UP001633002">
    <property type="component" value="Unassembled WGS sequence"/>
</dbReference>
<protein>
    <submittedName>
        <fullName evidence="2">Uncharacterized protein</fullName>
    </submittedName>
</protein>
<name>A0ABD3GBH0_9MARC</name>
<evidence type="ECO:0000313" key="2">
    <source>
        <dbReference type="EMBL" id="KAL3676298.1"/>
    </source>
</evidence>
<evidence type="ECO:0000256" key="1">
    <source>
        <dbReference type="SAM" id="MobiDB-lite"/>
    </source>
</evidence>
<comment type="caution">
    <text evidence="2">The sequence shown here is derived from an EMBL/GenBank/DDBJ whole genome shotgun (WGS) entry which is preliminary data.</text>
</comment>
<evidence type="ECO:0000313" key="3">
    <source>
        <dbReference type="Proteomes" id="UP001633002"/>
    </source>
</evidence>
<gene>
    <name evidence="2" type="ORF">R1sor_026246</name>
</gene>
<reference evidence="2 3" key="1">
    <citation type="submission" date="2024-09" db="EMBL/GenBank/DDBJ databases">
        <title>Chromosome-scale assembly of Riccia sorocarpa.</title>
        <authorList>
            <person name="Paukszto L."/>
        </authorList>
    </citation>
    <scope>NUCLEOTIDE SEQUENCE [LARGE SCALE GENOMIC DNA]</scope>
    <source>
        <strain evidence="2">LP-2024</strain>
        <tissue evidence="2">Aerial parts of the thallus</tissue>
    </source>
</reference>
<dbReference type="EMBL" id="JBJQOH010000008">
    <property type="protein sequence ID" value="KAL3676298.1"/>
    <property type="molecule type" value="Genomic_DNA"/>
</dbReference>
<proteinExistence type="predicted"/>
<accession>A0ABD3GBH0</accession>
<sequence>MRKVFSANTVASPGGQGHSSLKKDKVLKTHGLELSSILRTPTKQGVSLNQDFQSKDATGQDEGIFGPGVVPVINPVPNSRQWRTEVDHNIPFLNKPTLVSPSGNPRLFPNISTLDLRRFTLPPEARSTKLRSWRIRHRLFLYHSKYGEVIRETDRRYLAAPLQNNGQYSAPVIFPFKPVDNWNGRNNTE</sequence>
<feature type="region of interest" description="Disordered" evidence="1">
    <location>
        <begin position="1"/>
        <end position="23"/>
    </location>
</feature>